<name>A0A7W7I214_9ACTN</name>
<dbReference type="EMBL" id="JACHNH010000001">
    <property type="protein sequence ID" value="MBB4764806.1"/>
    <property type="molecule type" value="Genomic_DNA"/>
</dbReference>
<dbReference type="AlphaFoldDB" id="A0A7W7I214"/>
<evidence type="ECO:0000313" key="2">
    <source>
        <dbReference type="Proteomes" id="UP000578112"/>
    </source>
</evidence>
<dbReference type="Proteomes" id="UP000578112">
    <property type="component" value="Unassembled WGS sequence"/>
</dbReference>
<accession>A0A7W7I214</accession>
<evidence type="ECO:0000313" key="1">
    <source>
        <dbReference type="EMBL" id="MBB4764806.1"/>
    </source>
</evidence>
<sequence>MEIPFSFGGEQGRVLVEVAANADPVSVGKSERELGMPMCTASVEFSALGYRALLGWVQLVREPDPEARFSVDPFDLFEDSTAPFAWYGIQPVLFDAPSRRHEGAVRWEAHSFLTIGPWDVDRRLVVPLAGFAWGYHQQSAADGPRVSPPRLLGPADWDGHRSYLTENFPAWTFDEGGHFAGHTADTRS</sequence>
<proteinExistence type="predicted"/>
<comment type="caution">
    <text evidence="1">The sequence shown here is derived from an EMBL/GenBank/DDBJ whole genome shotgun (WGS) entry which is preliminary data.</text>
</comment>
<protein>
    <submittedName>
        <fullName evidence="1">Uncharacterized protein</fullName>
    </submittedName>
</protein>
<dbReference type="RefSeq" id="WP_184995955.1">
    <property type="nucleotide sequence ID" value="NZ_BOMK01000003.1"/>
</dbReference>
<reference evidence="1 2" key="1">
    <citation type="submission" date="2020-08" db="EMBL/GenBank/DDBJ databases">
        <title>Sequencing the genomes of 1000 actinobacteria strains.</title>
        <authorList>
            <person name="Klenk H.-P."/>
        </authorList>
    </citation>
    <scope>NUCLEOTIDE SEQUENCE [LARGE SCALE GENOMIC DNA]</scope>
    <source>
        <strain evidence="1 2">DSM 43149</strain>
    </source>
</reference>
<organism evidence="1 2">
    <name type="scientific">Actinoplanes digitatis</name>
    <dbReference type="NCBI Taxonomy" id="1868"/>
    <lineage>
        <taxon>Bacteria</taxon>
        <taxon>Bacillati</taxon>
        <taxon>Actinomycetota</taxon>
        <taxon>Actinomycetes</taxon>
        <taxon>Micromonosporales</taxon>
        <taxon>Micromonosporaceae</taxon>
        <taxon>Actinoplanes</taxon>
    </lineage>
</organism>
<keyword evidence="2" id="KW-1185">Reference proteome</keyword>
<gene>
    <name evidence="1" type="ORF">BJ971_005362</name>
</gene>